<dbReference type="SUPFAM" id="SSF53474">
    <property type="entry name" value="alpha/beta-Hydrolases"/>
    <property type="match status" value="1"/>
</dbReference>
<dbReference type="RefSeq" id="WP_339573944.1">
    <property type="nucleotide sequence ID" value="NZ_JBBIAA010000003.1"/>
</dbReference>
<keyword evidence="2" id="KW-0812">Transmembrane</keyword>
<dbReference type="EMBL" id="JBBIAA010000003">
    <property type="protein sequence ID" value="MEJ5944558.1"/>
    <property type="molecule type" value="Genomic_DNA"/>
</dbReference>
<proteinExistence type="predicted"/>
<organism evidence="4 5">
    <name type="scientific">Pseudokineococcus basanitobsidens</name>
    <dbReference type="NCBI Taxonomy" id="1926649"/>
    <lineage>
        <taxon>Bacteria</taxon>
        <taxon>Bacillati</taxon>
        <taxon>Actinomycetota</taxon>
        <taxon>Actinomycetes</taxon>
        <taxon>Kineosporiales</taxon>
        <taxon>Kineosporiaceae</taxon>
        <taxon>Pseudokineococcus</taxon>
    </lineage>
</organism>
<feature type="region of interest" description="Disordered" evidence="1">
    <location>
        <begin position="204"/>
        <end position="224"/>
    </location>
</feature>
<evidence type="ECO:0000313" key="4">
    <source>
        <dbReference type="EMBL" id="MEJ5944558.1"/>
    </source>
</evidence>
<dbReference type="Pfam" id="PF00561">
    <property type="entry name" value="Abhydrolase_1"/>
    <property type="match status" value="1"/>
</dbReference>
<evidence type="ECO:0000259" key="3">
    <source>
        <dbReference type="Pfam" id="PF00561"/>
    </source>
</evidence>
<dbReference type="Proteomes" id="UP001387100">
    <property type="component" value="Unassembled WGS sequence"/>
</dbReference>
<comment type="caution">
    <text evidence="4">The sequence shown here is derived from an EMBL/GenBank/DDBJ whole genome shotgun (WGS) entry which is preliminary data.</text>
</comment>
<dbReference type="Gene3D" id="3.40.50.1820">
    <property type="entry name" value="alpha/beta hydrolase"/>
    <property type="match status" value="1"/>
</dbReference>
<reference evidence="4 5" key="1">
    <citation type="journal article" date="2017" name="Int. J. Syst. Evol. Microbiol.">
        <title>Pseudokineococcus basanitobsidens sp. nov., isolated from volcanic rock.</title>
        <authorList>
            <person name="Lee D.W."/>
            <person name="Park M.Y."/>
            <person name="Kim J.J."/>
            <person name="Kim B.S."/>
        </authorList>
    </citation>
    <scope>NUCLEOTIDE SEQUENCE [LARGE SCALE GENOMIC DNA]</scope>
    <source>
        <strain evidence="4 5">DSM 103726</strain>
    </source>
</reference>
<name>A0ABU8RHP5_9ACTN</name>
<dbReference type="InterPro" id="IPR052920">
    <property type="entry name" value="DNA-binding_regulatory"/>
</dbReference>
<protein>
    <submittedName>
        <fullName evidence="4">Alpha/beta fold hydrolase</fullName>
    </submittedName>
</protein>
<dbReference type="GO" id="GO:0016787">
    <property type="term" value="F:hydrolase activity"/>
    <property type="evidence" value="ECO:0007669"/>
    <property type="project" value="UniProtKB-KW"/>
</dbReference>
<sequence length="457" mass="48299">MTPVAGGPVRDGLARASVGLRAVRRRLPVGPVARRRARTVARVAAWTGAGAVAATSLSAAAVSATAAVFVRGVVRPVHERPDDTRVLAVDAGRGSGAASVSLTSDAQTRAPGRYALVLDGGRRSAQVGEVLGDEHGVVTRRLLSAPATGVRPGPARWSGAVHLGDPTSALGLPHDDVVVRTPLGGMPAWFVPAAVPEADGPVADDGAVGDAAAGDERTGGSRAARPGDTWAVLVHGRGATREECLRAVPLLHRLGLPCLVPAYRNDREAPAAAAGHYGLGDTEWLDVEAALLHALDHGAREVVLVGWSMGGAIVLQLATRSWTADRVRAVVLDSPVVDWRDVLEHAARQHRLPQVATRLGIAMLAKPQARALLGVSAPIDITRLDWVVRADELRLPLLLLHAADDDVVPIGPSRRLAQARPDLVTFRDFPGAQHTKEWNTDPDRWEREVARFLLQHL</sequence>
<evidence type="ECO:0000313" key="5">
    <source>
        <dbReference type="Proteomes" id="UP001387100"/>
    </source>
</evidence>
<dbReference type="PANTHER" id="PTHR43358">
    <property type="entry name" value="ALPHA/BETA-HYDROLASE"/>
    <property type="match status" value="1"/>
</dbReference>
<keyword evidence="5" id="KW-1185">Reference proteome</keyword>
<evidence type="ECO:0000256" key="2">
    <source>
        <dbReference type="SAM" id="Phobius"/>
    </source>
</evidence>
<gene>
    <name evidence="4" type="ORF">WDZ17_04520</name>
</gene>
<accession>A0ABU8RHP5</accession>
<feature type="transmembrane region" description="Helical" evidence="2">
    <location>
        <begin position="43"/>
        <end position="70"/>
    </location>
</feature>
<evidence type="ECO:0000256" key="1">
    <source>
        <dbReference type="SAM" id="MobiDB-lite"/>
    </source>
</evidence>
<keyword evidence="2" id="KW-1133">Transmembrane helix</keyword>
<keyword evidence="2" id="KW-0472">Membrane</keyword>
<keyword evidence="4" id="KW-0378">Hydrolase</keyword>
<dbReference type="InterPro" id="IPR029058">
    <property type="entry name" value="AB_hydrolase_fold"/>
</dbReference>
<dbReference type="PANTHER" id="PTHR43358:SF4">
    <property type="entry name" value="ALPHA_BETA HYDROLASE FOLD-1 DOMAIN-CONTAINING PROTEIN"/>
    <property type="match status" value="1"/>
</dbReference>
<feature type="domain" description="AB hydrolase-1" evidence="3">
    <location>
        <begin position="232"/>
        <end position="347"/>
    </location>
</feature>
<dbReference type="InterPro" id="IPR000073">
    <property type="entry name" value="AB_hydrolase_1"/>
</dbReference>